<sequence>MKCNTNGASDQGKKRTYKSGRGKGNPTGWIARVSRGQILFEMDGVSLSNARQAATLAARINYVRQGPAGLASHEIAHKL</sequence>
<dbReference type="OrthoDB" id="1850746at2759"/>
<proteinExistence type="inferred from homology"/>
<evidence type="ECO:0000256" key="4">
    <source>
        <dbReference type="SAM" id="MobiDB-lite"/>
    </source>
</evidence>
<keyword evidence="6" id="KW-1185">Reference proteome</keyword>
<comment type="caution">
    <text evidence="5">The sequence shown here is derived from an EMBL/GenBank/DDBJ whole genome shotgun (WGS) entry which is preliminary data.</text>
</comment>
<dbReference type="InterPro" id="IPR036920">
    <property type="entry name" value="Ribosomal_uL16_sf"/>
</dbReference>
<protein>
    <recommendedName>
        <fullName evidence="7">Ribosomal protein L16</fullName>
    </recommendedName>
</protein>
<evidence type="ECO:0000256" key="3">
    <source>
        <dbReference type="ARBA" id="ARBA00023274"/>
    </source>
</evidence>
<dbReference type="EMBL" id="JACXVP010000003">
    <property type="protein sequence ID" value="KAG5615287.1"/>
    <property type="molecule type" value="Genomic_DNA"/>
</dbReference>
<dbReference type="InterPro" id="IPR047873">
    <property type="entry name" value="Ribosomal_uL16"/>
</dbReference>
<dbReference type="GO" id="GO:0005840">
    <property type="term" value="C:ribosome"/>
    <property type="evidence" value="ECO:0007669"/>
    <property type="project" value="UniProtKB-KW"/>
</dbReference>
<keyword evidence="2" id="KW-0689">Ribosomal protein</keyword>
<dbReference type="AlphaFoldDB" id="A0A9J5ZTG9"/>
<gene>
    <name evidence="5" type="ORF">H5410_015111</name>
</gene>
<evidence type="ECO:0000256" key="1">
    <source>
        <dbReference type="ARBA" id="ARBA00008931"/>
    </source>
</evidence>
<name>A0A9J5ZTG9_SOLCO</name>
<organism evidence="5 6">
    <name type="scientific">Solanum commersonii</name>
    <name type="common">Commerson's wild potato</name>
    <name type="synonym">Commerson's nightshade</name>
    <dbReference type="NCBI Taxonomy" id="4109"/>
    <lineage>
        <taxon>Eukaryota</taxon>
        <taxon>Viridiplantae</taxon>
        <taxon>Streptophyta</taxon>
        <taxon>Embryophyta</taxon>
        <taxon>Tracheophyta</taxon>
        <taxon>Spermatophyta</taxon>
        <taxon>Magnoliopsida</taxon>
        <taxon>eudicotyledons</taxon>
        <taxon>Gunneridae</taxon>
        <taxon>Pentapetalae</taxon>
        <taxon>asterids</taxon>
        <taxon>lamiids</taxon>
        <taxon>Solanales</taxon>
        <taxon>Solanaceae</taxon>
        <taxon>Solanoideae</taxon>
        <taxon>Solaneae</taxon>
        <taxon>Solanum</taxon>
    </lineage>
</organism>
<evidence type="ECO:0000313" key="6">
    <source>
        <dbReference type="Proteomes" id="UP000824120"/>
    </source>
</evidence>
<dbReference type="GO" id="GO:0003735">
    <property type="term" value="F:structural constituent of ribosome"/>
    <property type="evidence" value="ECO:0007669"/>
    <property type="project" value="InterPro"/>
</dbReference>
<accession>A0A9J5ZTG9</accession>
<comment type="similarity">
    <text evidence="1">Belongs to the universal ribosomal protein uL16 family.</text>
</comment>
<reference evidence="5 6" key="1">
    <citation type="submission" date="2020-09" db="EMBL/GenBank/DDBJ databases">
        <title>De no assembly of potato wild relative species, Solanum commersonii.</title>
        <authorList>
            <person name="Cho K."/>
        </authorList>
    </citation>
    <scope>NUCLEOTIDE SEQUENCE [LARGE SCALE GENOMIC DNA]</scope>
    <source>
        <strain evidence="5">LZ3.2</strain>
        <tissue evidence="5">Leaf</tissue>
    </source>
</reference>
<evidence type="ECO:0000256" key="2">
    <source>
        <dbReference type="ARBA" id="ARBA00022980"/>
    </source>
</evidence>
<dbReference type="GO" id="GO:1990904">
    <property type="term" value="C:ribonucleoprotein complex"/>
    <property type="evidence" value="ECO:0007669"/>
    <property type="project" value="UniProtKB-KW"/>
</dbReference>
<evidence type="ECO:0008006" key="7">
    <source>
        <dbReference type="Google" id="ProtNLM"/>
    </source>
</evidence>
<feature type="region of interest" description="Disordered" evidence="4">
    <location>
        <begin position="1"/>
        <end position="29"/>
    </location>
</feature>
<dbReference type="GO" id="GO:0006412">
    <property type="term" value="P:translation"/>
    <property type="evidence" value="ECO:0007669"/>
    <property type="project" value="InterPro"/>
</dbReference>
<evidence type="ECO:0000313" key="5">
    <source>
        <dbReference type="EMBL" id="KAG5615287.1"/>
    </source>
</evidence>
<dbReference type="Proteomes" id="UP000824120">
    <property type="component" value="Chromosome 3"/>
</dbReference>
<dbReference type="Gene3D" id="3.90.1170.10">
    <property type="entry name" value="Ribosomal protein L10e/L16"/>
    <property type="match status" value="1"/>
</dbReference>
<keyword evidence="3" id="KW-0687">Ribonucleoprotein</keyword>
<dbReference type="SUPFAM" id="SSF54686">
    <property type="entry name" value="Ribosomal protein L16p/L10e"/>
    <property type="match status" value="1"/>
</dbReference>
<dbReference type="Pfam" id="PF00252">
    <property type="entry name" value="Ribosomal_L16"/>
    <property type="match status" value="1"/>
</dbReference>